<feature type="transmembrane region" description="Helical" evidence="6">
    <location>
        <begin position="164"/>
        <end position="181"/>
    </location>
</feature>
<dbReference type="InterPro" id="IPR045069">
    <property type="entry name" value="MATE_euk"/>
</dbReference>
<evidence type="ECO:0000256" key="6">
    <source>
        <dbReference type="RuleBase" id="RU004914"/>
    </source>
</evidence>
<evidence type="ECO:0000256" key="2">
    <source>
        <dbReference type="ARBA" id="ARBA00010199"/>
    </source>
</evidence>
<dbReference type="Pfam" id="PF01554">
    <property type="entry name" value="MatE"/>
    <property type="match status" value="2"/>
</dbReference>
<feature type="transmembrane region" description="Helical" evidence="6">
    <location>
        <begin position="379"/>
        <end position="402"/>
    </location>
</feature>
<feature type="transmembrane region" description="Helical" evidence="6">
    <location>
        <begin position="453"/>
        <end position="474"/>
    </location>
</feature>
<feature type="transmembrane region" description="Helical" evidence="6">
    <location>
        <begin position="201"/>
        <end position="218"/>
    </location>
</feature>
<dbReference type="GO" id="GO:0016020">
    <property type="term" value="C:membrane"/>
    <property type="evidence" value="ECO:0007669"/>
    <property type="project" value="UniProtKB-SubCell"/>
</dbReference>
<dbReference type="PANTHER" id="PTHR11206">
    <property type="entry name" value="MULTIDRUG RESISTANCE PROTEIN"/>
    <property type="match status" value="1"/>
</dbReference>
<proteinExistence type="inferred from homology"/>
<dbReference type="GO" id="GO:0015297">
    <property type="term" value="F:antiporter activity"/>
    <property type="evidence" value="ECO:0007669"/>
    <property type="project" value="InterPro"/>
</dbReference>
<name>A0A6I9TRH1_SESIN</name>
<dbReference type="GeneID" id="105166234"/>
<dbReference type="GO" id="GO:0042910">
    <property type="term" value="F:xenobiotic transmembrane transporter activity"/>
    <property type="evidence" value="ECO:0007669"/>
    <property type="project" value="InterPro"/>
</dbReference>
<keyword evidence="5 6" id="KW-0472">Membrane</keyword>
<dbReference type="InterPro" id="IPR002528">
    <property type="entry name" value="MATE_fam"/>
</dbReference>
<dbReference type="Proteomes" id="UP000504604">
    <property type="component" value="Linkage group LG7"/>
</dbReference>
<accession>A0A6I9TRH1</accession>
<dbReference type="CDD" id="cd13132">
    <property type="entry name" value="MATE_eukaryotic"/>
    <property type="match status" value="1"/>
</dbReference>
<evidence type="ECO:0000256" key="1">
    <source>
        <dbReference type="ARBA" id="ARBA00004141"/>
    </source>
</evidence>
<comment type="similarity">
    <text evidence="2 6">Belongs to the multi antimicrobial extrusion (MATE) (TC 2.A.66.1) family.</text>
</comment>
<organism evidence="7 8">
    <name type="scientific">Sesamum indicum</name>
    <name type="common">Oriental sesame</name>
    <name type="synonym">Sesamum orientale</name>
    <dbReference type="NCBI Taxonomy" id="4182"/>
    <lineage>
        <taxon>Eukaryota</taxon>
        <taxon>Viridiplantae</taxon>
        <taxon>Streptophyta</taxon>
        <taxon>Embryophyta</taxon>
        <taxon>Tracheophyta</taxon>
        <taxon>Spermatophyta</taxon>
        <taxon>Magnoliopsida</taxon>
        <taxon>eudicotyledons</taxon>
        <taxon>Gunneridae</taxon>
        <taxon>Pentapetalae</taxon>
        <taxon>asterids</taxon>
        <taxon>lamiids</taxon>
        <taxon>Lamiales</taxon>
        <taxon>Pedaliaceae</taxon>
        <taxon>Sesamum</taxon>
    </lineage>
</organism>
<evidence type="ECO:0000313" key="7">
    <source>
        <dbReference type="Proteomes" id="UP000504604"/>
    </source>
</evidence>
<evidence type="ECO:0000256" key="4">
    <source>
        <dbReference type="ARBA" id="ARBA00022989"/>
    </source>
</evidence>
<dbReference type="KEGG" id="sind:105166234"/>
<keyword evidence="4 6" id="KW-1133">Transmembrane helix</keyword>
<evidence type="ECO:0000256" key="3">
    <source>
        <dbReference type="ARBA" id="ARBA00022692"/>
    </source>
</evidence>
<dbReference type="GO" id="GO:1990961">
    <property type="term" value="P:xenobiotic detoxification by transmembrane export across the plasma membrane"/>
    <property type="evidence" value="ECO:0007669"/>
    <property type="project" value="InterPro"/>
</dbReference>
<sequence>MFSIILVPFRYTSTLWYSLSVYLILRSFLNMESSKGEGLNQPLLLEPKDLDKNHKNDATCTDTNTLQENSLPAKVWDETKQLWHIVGPTVISRISNATMNIISQSYAGHLGDLELASVSIANNVIVGFNWGLLLGMASALETLCGQAFGAKKYSMLGTYMQRSWIVLFLCCFLLLPLYAFATPILKLLGQPDDIAQQSGHLALWFIPLHFSFAFQFPLQRFLQSQLKTGVLIWVSLSALVIHVFLNWVLVSRIQLGVVGVALSLDISWWVLVLGMYLYVACGGCPQTWTGFSLQAFSGLLEFLKLSASSGVMLCLENWYYRILIVMTGFFENAKLAVDALSVCMTINSWEMMFALSFFAGIGVRVANELGAGNGRAAKFATKVCVVQSSLIGLFFFTIVLIFRGKLAFIFSSSTQVVGAVDNLAFLLASSILLNSVQPVLSGVAVGSGWQSSVAWINIFCYYIVGLPVGLLMGWGFHLGTAGIWAGMVFGGTAVQTLILSIMTARTNWEVEVEKADSRVKRWSISDVESHQ</sequence>
<gene>
    <name evidence="8" type="primary">LOC105166234</name>
</gene>
<feature type="transmembrane region" description="Helical" evidence="6">
    <location>
        <begin position="481"/>
        <end position="502"/>
    </location>
</feature>
<keyword evidence="3 6" id="KW-0812">Transmembrane</keyword>
<dbReference type="AlphaFoldDB" id="A0A6I9TRH1"/>
<feature type="transmembrane region" description="Helical" evidence="6">
    <location>
        <begin position="318"/>
        <end position="337"/>
    </location>
</feature>
<keyword evidence="7" id="KW-1185">Reference proteome</keyword>
<dbReference type="RefSeq" id="XP_011083823.1">
    <property type="nucleotide sequence ID" value="XM_011085521.2"/>
</dbReference>
<evidence type="ECO:0000313" key="8">
    <source>
        <dbReference type="RefSeq" id="XP_011083823.1"/>
    </source>
</evidence>
<feature type="transmembrane region" description="Helical" evidence="6">
    <location>
        <begin position="230"/>
        <end position="249"/>
    </location>
</feature>
<evidence type="ECO:0000256" key="5">
    <source>
        <dbReference type="ARBA" id="ARBA00023136"/>
    </source>
</evidence>
<dbReference type="NCBIfam" id="TIGR00797">
    <property type="entry name" value="matE"/>
    <property type="match status" value="1"/>
</dbReference>
<comment type="subcellular location">
    <subcellularLocation>
        <location evidence="1">Membrane</location>
        <topology evidence="1">Multi-pass membrane protein</topology>
    </subcellularLocation>
</comment>
<dbReference type="OrthoDB" id="2126698at2759"/>
<dbReference type="InParanoid" id="A0A6I9TRH1"/>
<comment type="caution">
    <text evidence="6">Lacks conserved residue(s) required for the propagation of feature annotation.</text>
</comment>
<protein>
    <recommendedName>
        <fullName evidence="6">Protein DETOXIFICATION</fullName>
    </recommendedName>
    <alternativeName>
        <fullName evidence="6">Multidrug and toxic compound extrusion protein</fullName>
    </alternativeName>
</protein>
<feature type="transmembrane region" description="Helical" evidence="6">
    <location>
        <begin position="349"/>
        <end position="367"/>
    </location>
</feature>
<reference evidence="8" key="1">
    <citation type="submission" date="2025-08" db="UniProtKB">
        <authorList>
            <consortium name="RefSeq"/>
        </authorList>
    </citation>
    <scope>IDENTIFICATION</scope>
</reference>
<feature type="transmembrane region" description="Helical" evidence="6">
    <location>
        <begin position="255"/>
        <end position="279"/>
    </location>
</feature>